<proteinExistence type="predicted"/>
<dbReference type="AlphaFoldDB" id="A0A8X6KG54"/>
<evidence type="ECO:0000256" key="1">
    <source>
        <dbReference type="SAM" id="SignalP"/>
    </source>
</evidence>
<organism evidence="2 3">
    <name type="scientific">Trichonephila clavata</name>
    <name type="common">Joro spider</name>
    <name type="synonym">Nephila clavata</name>
    <dbReference type="NCBI Taxonomy" id="2740835"/>
    <lineage>
        <taxon>Eukaryota</taxon>
        <taxon>Metazoa</taxon>
        <taxon>Ecdysozoa</taxon>
        <taxon>Arthropoda</taxon>
        <taxon>Chelicerata</taxon>
        <taxon>Arachnida</taxon>
        <taxon>Araneae</taxon>
        <taxon>Araneomorphae</taxon>
        <taxon>Entelegynae</taxon>
        <taxon>Araneoidea</taxon>
        <taxon>Nephilidae</taxon>
        <taxon>Trichonephila</taxon>
    </lineage>
</organism>
<sequence length="151" mass="16837">MTLRQVLAIFVLLSVFSGPAESAFSFTDVLNGFGNDVTSIFNKLIKQVDNDASLNPNNPKIKEAISYFINGTKNTLDEATSAINGLFNGAGDQIKRAMKGMYVSLFFLHDIKIYTLYSCTHLTELKRSHILPPILQRFVDSFKNTCMTKGF</sequence>
<evidence type="ECO:0000313" key="2">
    <source>
        <dbReference type="EMBL" id="GFQ72754.1"/>
    </source>
</evidence>
<protein>
    <submittedName>
        <fullName evidence="2">Uncharacterized protein</fullName>
    </submittedName>
</protein>
<gene>
    <name evidence="2" type="ORF">TNCT_627611</name>
</gene>
<dbReference type="Proteomes" id="UP000887116">
    <property type="component" value="Unassembled WGS sequence"/>
</dbReference>
<reference evidence="2" key="1">
    <citation type="submission" date="2020-07" db="EMBL/GenBank/DDBJ databases">
        <title>Multicomponent nature underlies the extraordinary mechanical properties of spider dragline silk.</title>
        <authorList>
            <person name="Kono N."/>
            <person name="Nakamura H."/>
            <person name="Mori M."/>
            <person name="Yoshida Y."/>
            <person name="Ohtoshi R."/>
            <person name="Malay A.D."/>
            <person name="Moran D.A.P."/>
            <person name="Tomita M."/>
            <person name="Numata K."/>
            <person name="Arakawa K."/>
        </authorList>
    </citation>
    <scope>NUCLEOTIDE SEQUENCE</scope>
</reference>
<dbReference type="OrthoDB" id="10365706at2759"/>
<accession>A0A8X6KG54</accession>
<keyword evidence="1" id="KW-0732">Signal</keyword>
<name>A0A8X6KG54_TRICU</name>
<feature type="signal peptide" evidence="1">
    <location>
        <begin position="1"/>
        <end position="22"/>
    </location>
</feature>
<keyword evidence="3" id="KW-1185">Reference proteome</keyword>
<feature type="chain" id="PRO_5036478523" evidence="1">
    <location>
        <begin position="23"/>
        <end position="151"/>
    </location>
</feature>
<comment type="caution">
    <text evidence="2">The sequence shown here is derived from an EMBL/GenBank/DDBJ whole genome shotgun (WGS) entry which is preliminary data.</text>
</comment>
<evidence type="ECO:0000313" key="3">
    <source>
        <dbReference type="Proteomes" id="UP000887116"/>
    </source>
</evidence>
<dbReference type="EMBL" id="BMAO01011299">
    <property type="protein sequence ID" value="GFQ72754.1"/>
    <property type="molecule type" value="Genomic_DNA"/>
</dbReference>